<evidence type="ECO:0000313" key="3">
    <source>
        <dbReference type="Proteomes" id="UP001595798"/>
    </source>
</evidence>
<keyword evidence="1" id="KW-1133">Transmembrane helix</keyword>
<keyword evidence="1" id="KW-0812">Transmembrane</keyword>
<organism evidence="2 3">
    <name type="scientific">Marinobacter lacisalsi</name>
    <dbReference type="NCBI Taxonomy" id="475979"/>
    <lineage>
        <taxon>Bacteria</taxon>
        <taxon>Pseudomonadati</taxon>
        <taxon>Pseudomonadota</taxon>
        <taxon>Gammaproteobacteria</taxon>
        <taxon>Pseudomonadales</taxon>
        <taxon>Marinobacteraceae</taxon>
        <taxon>Marinobacter</taxon>
    </lineage>
</organism>
<keyword evidence="3" id="KW-1185">Reference proteome</keyword>
<accession>A0ABV8QJW7</accession>
<sequence>MTSQKADTKTVLAGLLLGWLAVGGMGLTNAFVFWANWSFIVSGNGAGVFSVVFYVFALMLTGVVWSISFWLYRNKALAILYWLVCLAPLPVFLFFPVWFQAPSLS</sequence>
<protein>
    <recommendedName>
        <fullName evidence="4">Iron uptake protein</fullName>
    </recommendedName>
</protein>
<proteinExistence type="predicted"/>
<feature type="transmembrane region" description="Helical" evidence="1">
    <location>
        <begin position="79"/>
        <end position="99"/>
    </location>
</feature>
<gene>
    <name evidence="2" type="ORF">ACFOZ5_11620</name>
</gene>
<comment type="caution">
    <text evidence="2">The sequence shown here is derived from an EMBL/GenBank/DDBJ whole genome shotgun (WGS) entry which is preliminary data.</text>
</comment>
<feature type="transmembrane region" description="Helical" evidence="1">
    <location>
        <begin position="46"/>
        <end position="72"/>
    </location>
</feature>
<reference evidence="3" key="1">
    <citation type="journal article" date="2019" name="Int. J. Syst. Evol. Microbiol.">
        <title>The Global Catalogue of Microorganisms (GCM) 10K type strain sequencing project: providing services to taxonomists for standard genome sequencing and annotation.</title>
        <authorList>
            <consortium name="The Broad Institute Genomics Platform"/>
            <consortium name="The Broad Institute Genome Sequencing Center for Infectious Disease"/>
            <person name="Wu L."/>
            <person name="Ma J."/>
        </authorList>
    </citation>
    <scope>NUCLEOTIDE SEQUENCE [LARGE SCALE GENOMIC DNA]</scope>
    <source>
        <strain evidence="3">CECT 7297</strain>
    </source>
</reference>
<evidence type="ECO:0000313" key="2">
    <source>
        <dbReference type="EMBL" id="MFC4259678.1"/>
    </source>
</evidence>
<evidence type="ECO:0008006" key="4">
    <source>
        <dbReference type="Google" id="ProtNLM"/>
    </source>
</evidence>
<name>A0ABV8QJW7_9GAMM</name>
<keyword evidence="1" id="KW-0472">Membrane</keyword>
<dbReference type="RefSeq" id="WP_379887451.1">
    <property type="nucleotide sequence ID" value="NZ_JBHSDI010000015.1"/>
</dbReference>
<dbReference type="Proteomes" id="UP001595798">
    <property type="component" value="Unassembled WGS sequence"/>
</dbReference>
<evidence type="ECO:0000256" key="1">
    <source>
        <dbReference type="SAM" id="Phobius"/>
    </source>
</evidence>
<dbReference type="EMBL" id="JBHSDI010000015">
    <property type="protein sequence ID" value="MFC4259678.1"/>
    <property type="molecule type" value="Genomic_DNA"/>
</dbReference>